<sequence length="167" mass="18796">MAFSGTGRPPQSKDQVCDELIKTLKSGSEEQKKAIQDKVDFICKYFTYSKDYESGDKNKSSYKLCCETIDYCSFYYQSWFFILCTEVAVLISIIVIIVLFSCLIKRRHKDIGIGDHRRREAHYVVGAVEELKKVDGDAKPMKTGKTSTGKEGNRTTGGLLSSGNSYL</sequence>
<dbReference type="AlphaFoldDB" id="A0A6A5HIN9"/>
<evidence type="ECO:0000256" key="1">
    <source>
        <dbReference type="SAM" id="MobiDB-lite"/>
    </source>
</evidence>
<organism evidence="3 4">
    <name type="scientific">Caenorhabditis remanei</name>
    <name type="common">Caenorhabditis vulgaris</name>
    <dbReference type="NCBI Taxonomy" id="31234"/>
    <lineage>
        <taxon>Eukaryota</taxon>
        <taxon>Metazoa</taxon>
        <taxon>Ecdysozoa</taxon>
        <taxon>Nematoda</taxon>
        <taxon>Chromadorea</taxon>
        <taxon>Rhabditida</taxon>
        <taxon>Rhabditina</taxon>
        <taxon>Rhabditomorpha</taxon>
        <taxon>Rhabditoidea</taxon>
        <taxon>Rhabditidae</taxon>
        <taxon>Peloderinae</taxon>
        <taxon>Caenorhabditis</taxon>
    </lineage>
</organism>
<keyword evidence="2" id="KW-0472">Membrane</keyword>
<keyword evidence="2" id="KW-1133">Transmembrane helix</keyword>
<dbReference type="RefSeq" id="XP_053590575.1">
    <property type="nucleotide sequence ID" value="XM_053726381.1"/>
</dbReference>
<name>A0A6A5HIN9_CAERE</name>
<evidence type="ECO:0000313" key="4">
    <source>
        <dbReference type="Proteomes" id="UP000483820"/>
    </source>
</evidence>
<comment type="caution">
    <text evidence="3">The sequence shown here is derived from an EMBL/GenBank/DDBJ whole genome shotgun (WGS) entry which is preliminary data.</text>
</comment>
<gene>
    <name evidence="3" type="ORF">GCK72_007697</name>
</gene>
<feature type="compositionally biased region" description="Polar residues" evidence="1">
    <location>
        <begin position="144"/>
        <end position="167"/>
    </location>
</feature>
<feature type="region of interest" description="Disordered" evidence="1">
    <location>
        <begin position="137"/>
        <end position="167"/>
    </location>
</feature>
<proteinExistence type="predicted"/>
<protein>
    <submittedName>
        <fullName evidence="3">Uncharacterized protein</fullName>
    </submittedName>
</protein>
<dbReference type="Proteomes" id="UP000483820">
    <property type="component" value="Chromosome II"/>
</dbReference>
<evidence type="ECO:0000256" key="2">
    <source>
        <dbReference type="SAM" id="Phobius"/>
    </source>
</evidence>
<dbReference type="KEGG" id="crq:GCK72_007697"/>
<dbReference type="GeneID" id="78774495"/>
<feature type="transmembrane region" description="Helical" evidence="2">
    <location>
        <begin position="79"/>
        <end position="104"/>
    </location>
</feature>
<keyword evidence="2" id="KW-0812">Transmembrane</keyword>
<accession>A0A6A5HIN9</accession>
<reference evidence="3 4" key="1">
    <citation type="submission" date="2019-12" db="EMBL/GenBank/DDBJ databases">
        <title>Chromosome-level assembly of the Caenorhabditis remanei genome.</title>
        <authorList>
            <person name="Teterina A.A."/>
            <person name="Willis J.H."/>
            <person name="Phillips P.C."/>
        </authorList>
    </citation>
    <scope>NUCLEOTIDE SEQUENCE [LARGE SCALE GENOMIC DNA]</scope>
    <source>
        <strain evidence="3 4">PX506</strain>
        <tissue evidence="3">Whole organism</tissue>
    </source>
</reference>
<dbReference type="EMBL" id="WUAV01000002">
    <property type="protein sequence ID" value="KAF1767738.1"/>
    <property type="molecule type" value="Genomic_DNA"/>
</dbReference>
<dbReference type="CTD" id="78774495"/>
<evidence type="ECO:0000313" key="3">
    <source>
        <dbReference type="EMBL" id="KAF1767738.1"/>
    </source>
</evidence>